<feature type="transmembrane region" description="Helical" evidence="5">
    <location>
        <begin position="452"/>
        <end position="472"/>
    </location>
</feature>
<feature type="domain" description="O-antigen ligase-related" evidence="6">
    <location>
        <begin position="254"/>
        <end position="400"/>
    </location>
</feature>
<dbReference type="InterPro" id="IPR007016">
    <property type="entry name" value="O-antigen_ligase-rel_domated"/>
</dbReference>
<dbReference type="Pfam" id="PF12708">
    <property type="entry name" value="Pect-lyase_RHGA_epim"/>
    <property type="match status" value="1"/>
</dbReference>
<dbReference type="Proteomes" id="UP001139646">
    <property type="component" value="Unassembled WGS sequence"/>
</dbReference>
<evidence type="ECO:0000256" key="5">
    <source>
        <dbReference type="SAM" id="Phobius"/>
    </source>
</evidence>
<feature type="transmembrane region" description="Helical" evidence="5">
    <location>
        <begin position="269"/>
        <end position="288"/>
    </location>
</feature>
<feature type="transmembrane region" description="Helical" evidence="5">
    <location>
        <begin position="300"/>
        <end position="319"/>
    </location>
</feature>
<gene>
    <name evidence="8" type="ORF">L3081_21390</name>
</gene>
<sequence>MTNSKPSNSKLFVALLITVFIMPWPHGGEVAWQYLFFTTGIFTLATIYFINNSQKLSSKFTNLNSIKTPLILLSAWLLFQVLQVIPLPFNITHNLTTITELSITEASINTNHWQTISIAPNVTLIELIKHTSYLTVFILALLLLNTKQRILTLANTLFFGSAIIALYSLINHYTKGAFDLVSSIPPWTAPWERATHGTFSYQNHYASFLTLTIPLGYGLMYANLKKRDTQQLGKTYLNKMIDLISSVNGIYLLSLLIMVTALFKTASRGGNSIFVISIALTYLCVLLQQKKSKKQKVKKVLLLLISMLAIGIFIFTTGVTNSLTNRLDSQGYKPNGRDIMHQTAFAIIKESPIVGTGGTYPILQHKYKSSLLGTSAMSKRAHNDYLELLANQGIIGFSLLAMATLLLLRPLSNGLKKGSSKRNKNLYGLQVGSFCGVIAILLHSLADFNFHLPVNAVYFYLILALGIKIAHVSNKKHKLSLTKVLIMISCLAIIIYILLSFTQFETKNKISNTEDSPPWMPNILNEGNQNYLPDYSFAGYKNGESPLPHYKITHNILDFGAKPNDSVDDTKAIQTAVKYAGQQTKRTVLYFPKGVYNLSEIISIQHSNIVLQGEGKDKTILHFTKPLKDMTYKKETNYTIDLIESNGNKVNNSFFSPFTWEGGVIWVSPVWRKNICFAKAINGKRGEHTIMTDNPKYLKIGMTIDLRWYNTPNSKGSLFDHIFMSNNVNVGNTLKRNHKSPLIHQPLQITKITNNIITVKEPLLHDVRTEWNNKICEVNLLTEVGIENLSIEFPQERKDSVHHLEYGYNGIFLSGVRNSWINNVSIINLWCRHNN</sequence>
<dbReference type="PANTHER" id="PTHR37422:SF13">
    <property type="entry name" value="LIPOPOLYSACCHARIDE BIOSYNTHESIS PROTEIN PA4999-RELATED"/>
    <property type="match status" value="1"/>
</dbReference>
<evidence type="ECO:0000256" key="4">
    <source>
        <dbReference type="ARBA" id="ARBA00023136"/>
    </source>
</evidence>
<evidence type="ECO:0000259" key="7">
    <source>
        <dbReference type="Pfam" id="PF12708"/>
    </source>
</evidence>
<evidence type="ECO:0000256" key="3">
    <source>
        <dbReference type="ARBA" id="ARBA00022989"/>
    </source>
</evidence>
<keyword evidence="2 5" id="KW-0812">Transmembrane</keyword>
<feature type="transmembrane region" description="Helical" evidence="5">
    <location>
        <begin position="70"/>
        <end position="89"/>
    </location>
</feature>
<name>A0ABS9X8T2_9GAMM</name>
<dbReference type="InterPro" id="IPR012334">
    <property type="entry name" value="Pectin_lyas_fold"/>
</dbReference>
<dbReference type="RefSeq" id="WP_242288362.1">
    <property type="nucleotide sequence ID" value="NZ_JAKKSL010000005.1"/>
</dbReference>
<evidence type="ECO:0000256" key="2">
    <source>
        <dbReference type="ARBA" id="ARBA00022692"/>
    </source>
</evidence>
<feature type="transmembrane region" description="Helical" evidence="5">
    <location>
        <begin position="205"/>
        <end position="222"/>
    </location>
</feature>
<dbReference type="InterPro" id="IPR024535">
    <property type="entry name" value="RHGA/B-epi-like_pectate_lyase"/>
</dbReference>
<keyword evidence="4 5" id="KW-0472">Membrane</keyword>
<dbReference type="InterPro" id="IPR051533">
    <property type="entry name" value="WaaL-like"/>
</dbReference>
<dbReference type="EMBL" id="JAKKSL010000005">
    <property type="protein sequence ID" value="MCI2285482.1"/>
    <property type="molecule type" value="Genomic_DNA"/>
</dbReference>
<feature type="transmembrane region" description="Helical" evidence="5">
    <location>
        <begin position="484"/>
        <end position="504"/>
    </location>
</feature>
<comment type="caution">
    <text evidence="8">The sequence shown here is derived from an EMBL/GenBank/DDBJ whole genome shotgun (WGS) entry which is preliminary data.</text>
</comment>
<dbReference type="Pfam" id="PF04932">
    <property type="entry name" value="Wzy_C"/>
    <property type="match status" value="1"/>
</dbReference>
<dbReference type="Gene3D" id="2.160.20.10">
    <property type="entry name" value="Single-stranded right-handed beta-helix, Pectin lyase-like"/>
    <property type="match status" value="1"/>
</dbReference>
<feature type="transmembrane region" description="Helical" evidence="5">
    <location>
        <begin position="243"/>
        <end position="263"/>
    </location>
</feature>
<feature type="transmembrane region" description="Helical" evidence="5">
    <location>
        <begin position="31"/>
        <end position="50"/>
    </location>
</feature>
<proteinExistence type="predicted"/>
<feature type="transmembrane region" description="Helical" evidence="5">
    <location>
        <begin position="7"/>
        <end position="25"/>
    </location>
</feature>
<evidence type="ECO:0000313" key="8">
    <source>
        <dbReference type="EMBL" id="MCI2285482.1"/>
    </source>
</evidence>
<protein>
    <submittedName>
        <fullName evidence="8">Pectinesterase family protein</fullName>
    </submittedName>
</protein>
<dbReference type="InterPro" id="IPR011050">
    <property type="entry name" value="Pectin_lyase_fold/virulence"/>
</dbReference>
<keyword evidence="3 5" id="KW-1133">Transmembrane helix</keyword>
<feature type="transmembrane region" description="Helical" evidence="5">
    <location>
        <begin position="388"/>
        <end position="408"/>
    </location>
</feature>
<reference evidence="8" key="1">
    <citation type="submission" date="2022-01" db="EMBL/GenBank/DDBJ databases">
        <title>Colwellia maritima, isolated from seawater.</title>
        <authorList>
            <person name="Kristyanto S."/>
            <person name="Jung J."/>
            <person name="Jeon C.O."/>
        </authorList>
    </citation>
    <scope>NUCLEOTIDE SEQUENCE</scope>
    <source>
        <strain evidence="8">MSW7</strain>
    </source>
</reference>
<organism evidence="8 9">
    <name type="scientific">Colwellia maritima</name>
    <dbReference type="NCBI Taxonomy" id="2912588"/>
    <lineage>
        <taxon>Bacteria</taxon>
        <taxon>Pseudomonadati</taxon>
        <taxon>Pseudomonadota</taxon>
        <taxon>Gammaproteobacteria</taxon>
        <taxon>Alteromonadales</taxon>
        <taxon>Colwelliaceae</taxon>
        <taxon>Colwellia</taxon>
    </lineage>
</organism>
<evidence type="ECO:0000259" key="6">
    <source>
        <dbReference type="Pfam" id="PF04932"/>
    </source>
</evidence>
<feature type="transmembrane region" description="Helical" evidence="5">
    <location>
        <begin position="127"/>
        <end position="144"/>
    </location>
</feature>
<dbReference type="SUPFAM" id="SSF51126">
    <property type="entry name" value="Pectin lyase-like"/>
    <property type="match status" value="1"/>
</dbReference>
<feature type="transmembrane region" description="Helical" evidence="5">
    <location>
        <begin position="429"/>
        <end position="446"/>
    </location>
</feature>
<evidence type="ECO:0000313" key="9">
    <source>
        <dbReference type="Proteomes" id="UP001139646"/>
    </source>
</evidence>
<accession>A0ABS9X8T2</accession>
<feature type="transmembrane region" description="Helical" evidence="5">
    <location>
        <begin position="151"/>
        <end position="170"/>
    </location>
</feature>
<feature type="domain" description="Rhamnogalacturonase A/B/Epimerase-like pectate lyase" evidence="7">
    <location>
        <begin position="555"/>
        <end position="655"/>
    </location>
</feature>
<evidence type="ECO:0000256" key="1">
    <source>
        <dbReference type="ARBA" id="ARBA00004141"/>
    </source>
</evidence>
<keyword evidence="9" id="KW-1185">Reference proteome</keyword>
<comment type="subcellular location">
    <subcellularLocation>
        <location evidence="1">Membrane</location>
        <topology evidence="1">Multi-pass membrane protein</topology>
    </subcellularLocation>
</comment>
<dbReference type="PANTHER" id="PTHR37422">
    <property type="entry name" value="TEICHURONIC ACID BIOSYNTHESIS PROTEIN TUAE"/>
    <property type="match status" value="1"/>
</dbReference>